<evidence type="ECO:0000313" key="2">
    <source>
        <dbReference type="Proteomes" id="UP000265497"/>
    </source>
</evidence>
<accession>A0A3A1YAI6</accession>
<reference evidence="1 2" key="1">
    <citation type="submission" date="2017-08" db="EMBL/GenBank/DDBJ databases">
        <title>Capnocytophaga canis 17-158 assembly.</title>
        <authorList>
            <person name="Gulvik C.A."/>
        </authorList>
    </citation>
    <scope>NUCLEOTIDE SEQUENCE [LARGE SCALE GENOMIC DNA]</scope>
    <source>
        <strain evidence="1 2">17-158</strain>
    </source>
</reference>
<gene>
    <name evidence="1" type="ORF">CKY20_11245</name>
</gene>
<proteinExistence type="predicted"/>
<dbReference type="EMBL" id="NSDI01000023">
    <property type="protein sequence ID" value="RIY35152.1"/>
    <property type="molecule type" value="Genomic_DNA"/>
</dbReference>
<dbReference type="AlphaFoldDB" id="A0A3A1YAI6"/>
<evidence type="ECO:0000313" key="1">
    <source>
        <dbReference type="EMBL" id="RIY35152.1"/>
    </source>
</evidence>
<organism evidence="1 2">
    <name type="scientific">Capnocytophaga canis</name>
    <dbReference type="NCBI Taxonomy" id="1848903"/>
    <lineage>
        <taxon>Bacteria</taxon>
        <taxon>Pseudomonadati</taxon>
        <taxon>Bacteroidota</taxon>
        <taxon>Flavobacteriia</taxon>
        <taxon>Flavobacteriales</taxon>
        <taxon>Flavobacteriaceae</taxon>
        <taxon>Capnocytophaga</taxon>
    </lineage>
</organism>
<sequence length="170" mass="20097">MRVLMFIILVLGLISCGDGYNPNKPITFCKMKGRNSLYIINNPPDDTLALKREVEKFIHTKFSADSIRKEDRTFHFYKADKYLTCDFEEGKPYKNVPWHMTMDTIQDLRNHVQNKIIGFAVYCGEDNTGFYAYSFYYDTKEKPIYSERVYVKFNDIDSLFRAKQKEYGIK</sequence>
<dbReference type="PROSITE" id="PS51257">
    <property type="entry name" value="PROKAR_LIPOPROTEIN"/>
    <property type="match status" value="1"/>
</dbReference>
<protein>
    <recommendedName>
        <fullName evidence="3">Lipoprotein</fullName>
    </recommendedName>
</protein>
<dbReference type="RefSeq" id="WP_119653148.1">
    <property type="nucleotide sequence ID" value="NZ_NSDI01000023.1"/>
</dbReference>
<name>A0A3A1YAI6_9FLAO</name>
<dbReference type="Proteomes" id="UP000265497">
    <property type="component" value="Unassembled WGS sequence"/>
</dbReference>
<comment type="caution">
    <text evidence="1">The sequence shown here is derived from an EMBL/GenBank/DDBJ whole genome shotgun (WGS) entry which is preliminary data.</text>
</comment>
<evidence type="ECO:0008006" key="3">
    <source>
        <dbReference type="Google" id="ProtNLM"/>
    </source>
</evidence>